<keyword evidence="3" id="KW-1185">Reference proteome</keyword>
<organism evidence="2 3">
    <name type="scientific">Cysteiniphilum litorale</name>
    <dbReference type="NCBI Taxonomy" id="2056700"/>
    <lineage>
        <taxon>Bacteria</taxon>
        <taxon>Pseudomonadati</taxon>
        <taxon>Pseudomonadota</taxon>
        <taxon>Gammaproteobacteria</taxon>
        <taxon>Thiotrichales</taxon>
        <taxon>Fastidiosibacteraceae</taxon>
        <taxon>Cysteiniphilum</taxon>
    </lineage>
</organism>
<evidence type="ECO:0000313" key="3">
    <source>
        <dbReference type="Proteomes" id="UP000636949"/>
    </source>
</evidence>
<dbReference type="AlphaFoldDB" id="A0A8J2Z3S7"/>
<reference evidence="2" key="2">
    <citation type="submission" date="2020-09" db="EMBL/GenBank/DDBJ databases">
        <authorList>
            <person name="Sun Q."/>
            <person name="Zhou Y."/>
        </authorList>
    </citation>
    <scope>NUCLEOTIDE SEQUENCE</scope>
    <source>
        <strain evidence="2">CGMCC 1.15758</strain>
    </source>
</reference>
<dbReference type="RefSeq" id="WP_117002116.1">
    <property type="nucleotide sequence ID" value="NZ_BMJS01000005.1"/>
</dbReference>
<keyword evidence="1" id="KW-0175">Coiled coil</keyword>
<sequence>MNDHIEKKTTEQQSIYTDENYKKLVKIANEIRDETKLDNNAEDFKKNKEEIKSRIKKINDTYNFMPSYGMFLNKLIHEESLEKAKNTIKTYILENNIQGYSPDIRVIINALMTEENINSVENDIIEKMKLINDM</sequence>
<name>A0A8J2Z3S7_9GAMM</name>
<feature type="coiled-coil region" evidence="1">
    <location>
        <begin position="34"/>
        <end position="61"/>
    </location>
</feature>
<evidence type="ECO:0000256" key="1">
    <source>
        <dbReference type="SAM" id="Coils"/>
    </source>
</evidence>
<dbReference type="EMBL" id="BMJS01000005">
    <property type="protein sequence ID" value="GGF92850.1"/>
    <property type="molecule type" value="Genomic_DNA"/>
</dbReference>
<comment type="caution">
    <text evidence="2">The sequence shown here is derived from an EMBL/GenBank/DDBJ whole genome shotgun (WGS) entry which is preliminary data.</text>
</comment>
<accession>A0A8J2Z3S7</accession>
<reference evidence="2" key="1">
    <citation type="journal article" date="2014" name="Int. J. Syst. Evol. Microbiol.">
        <title>Complete genome sequence of Corynebacterium casei LMG S-19264T (=DSM 44701T), isolated from a smear-ripened cheese.</title>
        <authorList>
            <consortium name="US DOE Joint Genome Institute (JGI-PGF)"/>
            <person name="Walter F."/>
            <person name="Albersmeier A."/>
            <person name="Kalinowski J."/>
            <person name="Ruckert C."/>
        </authorList>
    </citation>
    <scope>NUCLEOTIDE SEQUENCE</scope>
    <source>
        <strain evidence="2">CGMCC 1.15758</strain>
    </source>
</reference>
<gene>
    <name evidence="2" type="ORF">GCM10010995_07520</name>
</gene>
<dbReference type="Proteomes" id="UP000636949">
    <property type="component" value="Unassembled WGS sequence"/>
</dbReference>
<proteinExistence type="predicted"/>
<protein>
    <submittedName>
        <fullName evidence="2">Uncharacterized protein</fullName>
    </submittedName>
</protein>
<evidence type="ECO:0000313" key="2">
    <source>
        <dbReference type="EMBL" id="GGF92850.1"/>
    </source>
</evidence>